<gene>
    <name evidence="4" type="ORF">GCM10025783_33140</name>
</gene>
<feature type="transmembrane region" description="Helical" evidence="2">
    <location>
        <begin position="468"/>
        <end position="487"/>
    </location>
</feature>
<feature type="compositionally biased region" description="Low complexity" evidence="1">
    <location>
        <begin position="396"/>
        <end position="420"/>
    </location>
</feature>
<comment type="caution">
    <text evidence="4">The sequence shown here is derived from an EMBL/GenBank/DDBJ whole genome shotgun (WGS) entry which is preliminary data.</text>
</comment>
<keyword evidence="5" id="KW-1185">Reference proteome</keyword>
<feature type="compositionally biased region" description="Low complexity" evidence="1">
    <location>
        <begin position="326"/>
        <end position="341"/>
    </location>
</feature>
<feature type="compositionally biased region" description="Low complexity" evidence="1">
    <location>
        <begin position="365"/>
        <end position="374"/>
    </location>
</feature>
<dbReference type="RefSeq" id="WP_345482463.1">
    <property type="nucleotide sequence ID" value="NZ_BAABLP010000010.1"/>
</dbReference>
<evidence type="ECO:0000256" key="1">
    <source>
        <dbReference type="SAM" id="MobiDB-lite"/>
    </source>
</evidence>
<proteinExistence type="predicted"/>
<evidence type="ECO:0008006" key="6">
    <source>
        <dbReference type="Google" id="ProtNLM"/>
    </source>
</evidence>
<keyword evidence="2" id="KW-1133">Transmembrane helix</keyword>
<feature type="chain" id="PRO_5045196083" description="Fibronectin type-III domain-containing protein" evidence="3">
    <location>
        <begin position="35"/>
        <end position="505"/>
    </location>
</feature>
<feature type="signal peptide" evidence="3">
    <location>
        <begin position="1"/>
        <end position="34"/>
    </location>
</feature>
<organism evidence="4 5">
    <name type="scientific">Amnibacterium soli</name>
    <dbReference type="NCBI Taxonomy" id="1282736"/>
    <lineage>
        <taxon>Bacteria</taxon>
        <taxon>Bacillati</taxon>
        <taxon>Actinomycetota</taxon>
        <taxon>Actinomycetes</taxon>
        <taxon>Micrococcales</taxon>
        <taxon>Microbacteriaceae</taxon>
        <taxon>Amnibacterium</taxon>
    </lineage>
</organism>
<evidence type="ECO:0000313" key="5">
    <source>
        <dbReference type="Proteomes" id="UP001500121"/>
    </source>
</evidence>
<dbReference type="Proteomes" id="UP001500121">
    <property type="component" value="Unassembled WGS sequence"/>
</dbReference>
<keyword evidence="2" id="KW-0812">Transmembrane</keyword>
<protein>
    <recommendedName>
        <fullName evidence="6">Fibronectin type-III domain-containing protein</fullName>
    </recommendedName>
</protein>
<feature type="region of interest" description="Disordered" evidence="1">
    <location>
        <begin position="311"/>
        <end position="427"/>
    </location>
</feature>
<keyword evidence="2" id="KW-0472">Membrane</keyword>
<reference evidence="5" key="1">
    <citation type="journal article" date="2019" name="Int. J. Syst. Evol. Microbiol.">
        <title>The Global Catalogue of Microorganisms (GCM) 10K type strain sequencing project: providing services to taxonomists for standard genome sequencing and annotation.</title>
        <authorList>
            <consortium name="The Broad Institute Genomics Platform"/>
            <consortium name="The Broad Institute Genome Sequencing Center for Infectious Disease"/>
            <person name="Wu L."/>
            <person name="Ma J."/>
        </authorList>
    </citation>
    <scope>NUCLEOTIDE SEQUENCE [LARGE SCALE GENOMIC DNA]</scope>
    <source>
        <strain evidence="5">JCM 19015</strain>
    </source>
</reference>
<evidence type="ECO:0000313" key="4">
    <source>
        <dbReference type="EMBL" id="GAA4757124.1"/>
    </source>
</evidence>
<accession>A0ABP8ZII4</accession>
<keyword evidence="3" id="KW-0732">Signal</keyword>
<name>A0ABP8ZII4_9MICO</name>
<evidence type="ECO:0000256" key="2">
    <source>
        <dbReference type="SAM" id="Phobius"/>
    </source>
</evidence>
<evidence type="ECO:0000256" key="3">
    <source>
        <dbReference type="SAM" id="SignalP"/>
    </source>
</evidence>
<sequence>MAPIHPFRRALTGVIGTALIALPLVALGATPAQAETPGVAASCAGLTVKPNGYAAKGELRIVVDGEVQTDGDETGWTTFKGSFPGVYAFEPDAVHRYTVEINSFGDGSNGRAFEPGTGGDVRVTGSTTPCSPVVVTGAGSNCTSSSGAGKQSVSLEFTGLRRSITYVSEVLDANGEVVKHFQFRTAPVVEHRFTGLTAGATYLARVTDQSNPVLSGAAVVRIGDCATTPTMSVRFSPCSVDDAAASLAADLTGLVPGRDYRVGIEVGSGSPRERELHPTGSTATVAFGGLVRGSRAVVTAADSDAPRSVRLPVAVPGCDTTGGSRPAAGDPSPGTTAPPTGGSAGAGQPGVPIPSAGAGGPGVPVPSAGVGQPSAPGRPSRPIGTNPHPSGSTTPGTASQNATGGSSAAAGAPGSSVSRGDGPASATEAIAEAGPGDLETGTVSGGSSAGGPVAAIGDRQVARVPAPLIALCISLVVALGLGTAGLVRHRRAGRPATRATGVSGR</sequence>
<dbReference type="EMBL" id="BAABLP010000010">
    <property type="protein sequence ID" value="GAA4757124.1"/>
    <property type="molecule type" value="Genomic_DNA"/>
</dbReference>